<feature type="domain" description="DUF5824" evidence="2">
    <location>
        <begin position="115"/>
        <end position="194"/>
    </location>
</feature>
<evidence type="ECO:0000256" key="1">
    <source>
        <dbReference type="SAM" id="MobiDB-lite"/>
    </source>
</evidence>
<reference evidence="3" key="1">
    <citation type="submission" date="2020-04" db="EMBL/GenBank/DDBJ databases">
        <authorList>
            <person name="Chiriac C."/>
            <person name="Salcher M."/>
            <person name="Ghai R."/>
            <person name="Kavagutti S V."/>
        </authorList>
    </citation>
    <scope>NUCLEOTIDE SEQUENCE</scope>
</reference>
<name>A0A6J5NMK7_9CAUD</name>
<sequence>MDSINETIEKHGNVYKVYSKKKVNSKRKLLGTHPSRKKAVDQLQAIEAAKAGATNESKILSYVEFINEKKKETAHPRQYKAPEGSSRDRKLDKAKSLLASGKKEEAYRLRDEMEKKVRSNPDWKNTPRKDSKVNEAKSNNLSKETLEKIRKVATKKGYSFSDLKKEYIKGLGAYYSSGSRPGMTAHQWAMARVNAASPSESWANVKKTK</sequence>
<feature type="region of interest" description="Disordered" evidence="1">
    <location>
        <begin position="71"/>
        <end position="139"/>
    </location>
</feature>
<proteinExistence type="predicted"/>
<protein>
    <recommendedName>
        <fullName evidence="2">DUF5824 domain-containing protein</fullName>
    </recommendedName>
</protein>
<dbReference type="EMBL" id="LR796670">
    <property type="protein sequence ID" value="CAB4158375.1"/>
    <property type="molecule type" value="Genomic_DNA"/>
</dbReference>
<dbReference type="InterPro" id="IPR043862">
    <property type="entry name" value="DUF5824"/>
</dbReference>
<gene>
    <name evidence="3" type="ORF">UFOVP699_6</name>
</gene>
<evidence type="ECO:0000313" key="3">
    <source>
        <dbReference type="EMBL" id="CAB4158375.1"/>
    </source>
</evidence>
<evidence type="ECO:0000259" key="2">
    <source>
        <dbReference type="Pfam" id="PF19141"/>
    </source>
</evidence>
<dbReference type="Pfam" id="PF19141">
    <property type="entry name" value="DUF5824"/>
    <property type="match status" value="1"/>
</dbReference>
<organism evidence="3">
    <name type="scientific">uncultured Caudovirales phage</name>
    <dbReference type="NCBI Taxonomy" id="2100421"/>
    <lineage>
        <taxon>Viruses</taxon>
        <taxon>Duplodnaviria</taxon>
        <taxon>Heunggongvirae</taxon>
        <taxon>Uroviricota</taxon>
        <taxon>Caudoviricetes</taxon>
        <taxon>Peduoviridae</taxon>
        <taxon>Maltschvirus</taxon>
        <taxon>Maltschvirus maltsch</taxon>
    </lineage>
</organism>
<feature type="compositionally biased region" description="Basic and acidic residues" evidence="1">
    <location>
        <begin position="85"/>
        <end position="135"/>
    </location>
</feature>
<accession>A0A6J5NMK7</accession>